<dbReference type="GO" id="GO:0009425">
    <property type="term" value="C:bacterial-type flagellum basal body"/>
    <property type="evidence" value="ECO:0007669"/>
    <property type="project" value="UniProtKB-SubCell"/>
</dbReference>
<accession>A0AA42J1P0</accession>
<feature type="domain" description="Flagellar hook protein FlgE/F/G-like D1" evidence="5">
    <location>
        <begin position="91"/>
        <end position="163"/>
    </location>
</feature>
<dbReference type="Proteomes" id="UP001169242">
    <property type="component" value="Unassembled WGS sequence"/>
</dbReference>
<reference evidence="6" key="1">
    <citation type="journal article" date="2023" name="Int. J. Syst. Evol. Microbiol.">
        <title>&lt;i&gt;Holtiella tumoricola&lt;/i&gt; gen. nov. sp. nov., isolated from a human clinical sample.</title>
        <authorList>
            <person name="Allen-Vercoe E."/>
            <person name="Daigneault M.C."/>
            <person name="Vancuren S.J."/>
            <person name="Cochrane K."/>
            <person name="O'Neal L.L."/>
            <person name="Sankaranarayanan K."/>
            <person name="Lawson P.A."/>
        </authorList>
    </citation>
    <scope>NUCLEOTIDE SEQUENCE</scope>
    <source>
        <strain evidence="6">CC70A</strain>
    </source>
</reference>
<dbReference type="Pfam" id="PF06429">
    <property type="entry name" value="Flg_bbr_C"/>
    <property type="match status" value="1"/>
</dbReference>
<evidence type="ECO:0000256" key="2">
    <source>
        <dbReference type="RuleBase" id="RU362116"/>
    </source>
</evidence>
<evidence type="ECO:0000313" key="6">
    <source>
        <dbReference type="EMBL" id="MDA3732331.1"/>
    </source>
</evidence>
<dbReference type="InterPro" id="IPR037925">
    <property type="entry name" value="FlgE/F/G-like"/>
</dbReference>
<dbReference type="Pfam" id="PF22692">
    <property type="entry name" value="LlgE_F_G_D1"/>
    <property type="match status" value="1"/>
</dbReference>
<dbReference type="RefSeq" id="WP_271012516.1">
    <property type="nucleotide sequence ID" value="NZ_JAQIFT010000046.1"/>
</dbReference>
<comment type="similarity">
    <text evidence="1 2">Belongs to the flagella basal body rod proteins family.</text>
</comment>
<dbReference type="NCBIfam" id="TIGR03506">
    <property type="entry name" value="FlgEFG_subfam"/>
    <property type="match status" value="2"/>
</dbReference>
<comment type="caution">
    <text evidence="6">The sequence shown here is derived from an EMBL/GenBank/DDBJ whole genome shotgun (WGS) entry which is preliminary data.</text>
</comment>
<dbReference type="PANTHER" id="PTHR30435">
    <property type="entry name" value="FLAGELLAR PROTEIN"/>
    <property type="match status" value="1"/>
</dbReference>
<gene>
    <name evidence="6" type="ORF">PBV87_12620</name>
</gene>
<sequence length="268" mass="29152">MMRSLWTAASGMTAQQTNVDTISNNLANVNTVGYKKETTNFKSLLYTKMGNQAETNAPTTMQVGHGVRIGSSSRMYTQGTIQRTGNPTDMAIEGKGFFTIMQDDEYMYTRDGNFRMAMLDDGNYALVTTDGHPVVSIDEEPIVVDGGIGVDKLIVGQDGMISYMDEETGMRMDIAQLRIVQFSNTEGLEAAGSNMFMETAASGVARVESEEDGLTRSIIKSGVLEGSNVDVANEMVNLIVAQRAYELNSTAIKTADTMLQQANELKRG</sequence>
<proteinExistence type="inferred from homology"/>
<evidence type="ECO:0000259" key="3">
    <source>
        <dbReference type="Pfam" id="PF00460"/>
    </source>
</evidence>
<organism evidence="6 7">
    <name type="scientific">Holtiella tumoricola</name>
    <dbReference type="NCBI Taxonomy" id="3018743"/>
    <lineage>
        <taxon>Bacteria</taxon>
        <taxon>Bacillati</taxon>
        <taxon>Bacillota</taxon>
        <taxon>Clostridia</taxon>
        <taxon>Lachnospirales</taxon>
        <taxon>Cellulosilyticaceae</taxon>
        <taxon>Holtiella</taxon>
    </lineage>
</organism>
<evidence type="ECO:0000259" key="4">
    <source>
        <dbReference type="Pfam" id="PF06429"/>
    </source>
</evidence>
<name>A0AA42J1P0_9FIRM</name>
<keyword evidence="2" id="KW-0975">Bacterial flagellum</keyword>
<dbReference type="AlphaFoldDB" id="A0AA42J1P0"/>
<dbReference type="InterPro" id="IPR020013">
    <property type="entry name" value="Flagellar_FlgE/F/G"/>
</dbReference>
<dbReference type="SUPFAM" id="SSF117143">
    <property type="entry name" value="Flagellar hook protein flgE"/>
    <property type="match status" value="1"/>
</dbReference>
<keyword evidence="6" id="KW-0282">Flagellum</keyword>
<dbReference type="InterPro" id="IPR019776">
    <property type="entry name" value="Flagellar_basal_body_rod_CS"/>
</dbReference>
<feature type="domain" description="Flagellar basal body rod protein N-terminal" evidence="3">
    <location>
        <begin position="7"/>
        <end position="35"/>
    </location>
</feature>
<dbReference type="PROSITE" id="PS00588">
    <property type="entry name" value="FLAGELLA_BB_ROD"/>
    <property type="match status" value="1"/>
</dbReference>
<dbReference type="InterPro" id="IPR010930">
    <property type="entry name" value="Flg_bb/hook_C_dom"/>
</dbReference>
<feature type="domain" description="Flagellar basal-body/hook protein C-terminal" evidence="4">
    <location>
        <begin position="221"/>
        <end position="265"/>
    </location>
</feature>
<keyword evidence="6" id="KW-0969">Cilium</keyword>
<dbReference type="Pfam" id="PF00460">
    <property type="entry name" value="Flg_bb_rod"/>
    <property type="match status" value="1"/>
</dbReference>
<dbReference type="EMBL" id="JAQIFT010000046">
    <property type="protein sequence ID" value="MDA3732331.1"/>
    <property type="molecule type" value="Genomic_DNA"/>
</dbReference>
<dbReference type="InterPro" id="IPR001444">
    <property type="entry name" value="Flag_bb_rod_N"/>
</dbReference>
<dbReference type="PANTHER" id="PTHR30435:SF19">
    <property type="entry name" value="FLAGELLAR BASAL-BODY ROD PROTEIN FLGG"/>
    <property type="match status" value="1"/>
</dbReference>
<evidence type="ECO:0000256" key="1">
    <source>
        <dbReference type="ARBA" id="ARBA00009677"/>
    </source>
</evidence>
<evidence type="ECO:0000259" key="5">
    <source>
        <dbReference type="Pfam" id="PF22692"/>
    </source>
</evidence>
<comment type="subcellular location">
    <subcellularLocation>
        <location evidence="2">Bacterial flagellum basal body</location>
    </subcellularLocation>
</comment>
<protein>
    <submittedName>
        <fullName evidence="6">Flagellar hook-basal body complex protein</fullName>
    </submittedName>
</protein>
<keyword evidence="6" id="KW-0966">Cell projection</keyword>
<dbReference type="InterPro" id="IPR053967">
    <property type="entry name" value="LlgE_F_G-like_D1"/>
</dbReference>
<dbReference type="GO" id="GO:0071978">
    <property type="term" value="P:bacterial-type flagellum-dependent swarming motility"/>
    <property type="evidence" value="ECO:0007669"/>
    <property type="project" value="TreeGrafter"/>
</dbReference>
<evidence type="ECO:0000313" key="7">
    <source>
        <dbReference type="Proteomes" id="UP001169242"/>
    </source>
</evidence>
<keyword evidence="7" id="KW-1185">Reference proteome</keyword>